<protein>
    <submittedName>
        <fullName evidence="2">Predicted ATP-binding protein involved in virulence</fullName>
    </submittedName>
</protein>
<dbReference type="CDD" id="cd00267">
    <property type="entry name" value="ABC_ATPase"/>
    <property type="match status" value="1"/>
</dbReference>
<keyword evidence="3" id="KW-1185">Reference proteome</keyword>
<evidence type="ECO:0000259" key="1">
    <source>
        <dbReference type="Pfam" id="PF13304"/>
    </source>
</evidence>
<name>A0A1N6XXU2_9GAMM</name>
<evidence type="ECO:0000313" key="2">
    <source>
        <dbReference type="EMBL" id="SIR07168.1"/>
    </source>
</evidence>
<dbReference type="GO" id="GO:0006302">
    <property type="term" value="P:double-strand break repair"/>
    <property type="evidence" value="ECO:0007669"/>
    <property type="project" value="InterPro"/>
</dbReference>
<dbReference type="Proteomes" id="UP000186895">
    <property type="component" value="Unassembled WGS sequence"/>
</dbReference>
<sequence>MSRKIRAFSHIERNSDKGDVLASYSLFERYKNGIDVEIDENLSKKYLLRCFEFVESIDENEKPNNLLLLSEVGFVDFRAFKNLELKIDRKLTVIIGDNAAGKTSILEGVSKILSWIAACIVKEGDNGKRVTYPDINNNSTFYGEVYANLKFGDKNNISASLSRAIKGSSEKKDSHVSELKSLADFWRKLNGIREINLPVFAFYSVERSHYSSPSNVSSSVGKSDRRISRFDAYQGALDGPGRFDHFIEWFVFLSKKTKNTKPLEKEKLKKQLDKLRALGDDNSNPLWDVLVEKELEYKKLESAEVGHDDVLYDRMFRAIRETISRAVPGVSDIWVDSESGYDIVYIKSRGENLLINQLSDGQRALISLVSDLARRVVMLNPKLNNPLHGQGIVLIDEIELHLHPRWQQGVISSLVKSFPNIQFIITTHSPQILSTVDKSCIRRLVYDDNKNDILVKEPDFQTKGVMSSDVLEQIMETSSIPDVEEARWLDEMLFLIAENNYETSEGDKLLEKIRLHFGENHPEFKRCETEIRIKKMKQSLGSKVRRD</sequence>
<dbReference type="PANTHER" id="PTHR32182">
    <property type="entry name" value="DNA REPLICATION AND REPAIR PROTEIN RECF"/>
    <property type="match status" value="1"/>
</dbReference>
<organism evidence="2 3">
    <name type="scientific">Marinobacterium stanieri</name>
    <dbReference type="NCBI Taxonomy" id="49186"/>
    <lineage>
        <taxon>Bacteria</taxon>
        <taxon>Pseudomonadati</taxon>
        <taxon>Pseudomonadota</taxon>
        <taxon>Gammaproteobacteria</taxon>
        <taxon>Oceanospirillales</taxon>
        <taxon>Oceanospirillaceae</taxon>
        <taxon>Marinobacterium</taxon>
    </lineage>
</organism>
<dbReference type="AlphaFoldDB" id="A0A1N6XXU2"/>
<dbReference type="RefSeq" id="WP_076466469.1">
    <property type="nucleotide sequence ID" value="NZ_FTMN01000018.1"/>
</dbReference>
<reference evidence="2 3" key="1">
    <citation type="submission" date="2017-01" db="EMBL/GenBank/DDBJ databases">
        <authorList>
            <person name="Mah S.A."/>
            <person name="Swanson W.J."/>
            <person name="Moy G.W."/>
            <person name="Vacquier V.D."/>
        </authorList>
    </citation>
    <scope>NUCLEOTIDE SEQUENCE [LARGE SCALE GENOMIC DNA]</scope>
    <source>
        <strain evidence="2 3">DSM 7027</strain>
    </source>
</reference>
<dbReference type="GO" id="GO:0016887">
    <property type="term" value="F:ATP hydrolysis activity"/>
    <property type="evidence" value="ECO:0007669"/>
    <property type="project" value="InterPro"/>
</dbReference>
<dbReference type="EMBL" id="FTMN01000018">
    <property type="protein sequence ID" value="SIR07168.1"/>
    <property type="molecule type" value="Genomic_DNA"/>
</dbReference>
<dbReference type="SUPFAM" id="SSF52540">
    <property type="entry name" value="P-loop containing nucleoside triphosphate hydrolases"/>
    <property type="match status" value="1"/>
</dbReference>
<dbReference type="GO" id="GO:0005524">
    <property type="term" value="F:ATP binding"/>
    <property type="evidence" value="ECO:0007669"/>
    <property type="project" value="UniProtKB-KW"/>
</dbReference>
<gene>
    <name evidence="2" type="ORF">SAMN05421647_11814</name>
</gene>
<accession>A0A1N6XXU2</accession>
<dbReference type="InterPro" id="IPR053498">
    <property type="entry name" value="Retron_ATPase"/>
</dbReference>
<dbReference type="Pfam" id="PF13304">
    <property type="entry name" value="AAA_21"/>
    <property type="match status" value="1"/>
</dbReference>
<dbReference type="NCBIfam" id="NF041760">
    <property type="entry name" value="PtuA"/>
    <property type="match status" value="1"/>
</dbReference>
<dbReference type="Gene3D" id="3.40.50.300">
    <property type="entry name" value="P-loop containing nucleotide triphosphate hydrolases"/>
    <property type="match status" value="1"/>
</dbReference>
<keyword evidence="2" id="KW-0067">ATP-binding</keyword>
<dbReference type="PANTHER" id="PTHR32182:SF23">
    <property type="entry name" value="ATP BINDING PROTEIN"/>
    <property type="match status" value="1"/>
</dbReference>
<dbReference type="InterPro" id="IPR027417">
    <property type="entry name" value="P-loop_NTPase"/>
</dbReference>
<dbReference type="InterPro" id="IPR003959">
    <property type="entry name" value="ATPase_AAA_core"/>
</dbReference>
<feature type="domain" description="ATPase AAA-type core" evidence="1">
    <location>
        <begin position="91"/>
        <end position="434"/>
    </location>
</feature>
<dbReference type="STRING" id="49186.SAMN05421647_11814"/>
<keyword evidence="2" id="KW-0547">Nucleotide-binding</keyword>
<proteinExistence type="predicted"/>
<dbReference type="GO" id="GO:0000731">
    <property type="term" value="P:DNA synthesis involved in DNA repair"/>
    <property type="evidence" value="ECO:0007669"/>
    <property type="project" value="TreeGrafter"/>
</dbReference>
<evidence type="ECO:0000313" key="3">
    <source>
        <dbReference type="Proteomes" id="UP000186895"/>
    </source>
</evidence>